<dbReference type="PANTHER" id="PTHR34385">
    <property type="entry name" value="D-ALANYL-D-ALANINE CARBOXYPEPTIDASE"/>
    <property type="match status" value="1"/>
</dbReference>
<dbReference type="PROSITE" id="PS51257">
    <property type="entry name" value="PROKAR_LIPOPROTEIN"/>
    <property type="match status" value="1"/>
</dbReference>
<dbReference type="PANTHER" id="PTHR34385:SF1">
    <property type="entry name" value="PEPTIDOGLYCAN L-ALANYL-D-GLUTAMATE ENDOPEPTIDASE CWLK"/>
    <property type="match status" value="1"/>
</dbReference>
<dbReference type="RefSeq" id="WP_136457530.1">
    <property type="nucleotide sequence ID" value="NZ_SRSF01000002.1"/>
</dbReference>
<dbReference type="EMBL" id="SRSF01000002">
    <property type="protein sequence ID" value="THH40351.1"/>
    <property type="molecule type" value="Genomic_DNA"/>
</dbReference>
<feature type="domain" description="D-alanyl-D-alanine carboxypeptidase-like core" evidence="3">
    <location>
        <begin position="85"/>
        <end position="228"/>
    </location>
</feature>
<keyword evidence="5" id="KW-1185">Reference proteome</keyword>
<dbReference type="InterPro" id="IPR009045">
    <property type="entry name" value="Zn_M74/Hedgehog-like"/>
</dbReference>
<protein>
    <submittedName>
        <fullName evidence="4">D-alanyl-D-alanine carboxypeptidase family protein</fullName>
    </submittedName>
</protein>
<evidence type="ECO:0000256" key="1">
    <source>
        <dbReference type="SAM" id="MobiDB-lite"/>
    </source>
</evidence>
<dbReference type="InterPro" id="IPR052179">
    <property type="entry name" value="DD-CPase-like"/>
</dbReference>
<keyword evidence="4" id="KW-0645">Protease</keyword>
<keyword evidence="4" id="KW-0121">Carboxypeptidase</keyword>
<organism evidence="4 5">
    <name type="scientific">Neolewinella litorea</name>
    <dbReference type="NCBI Taxonomy" id="2562452"/>
    <lineage>
        <taxon>Bacteria</taxon>
        <taxon>Pseudomonadati</taxon>
        <taxon>Bacteroidota</taxon>
        <taxon>Saprospiria</taxon>
        <taxon>Saprospirales</taxon>
        <taxon>Lewinellaceae</taxon>
        <taxon>Neolewinella</taxon>
    </lineage>
</organism>
<feature type="compositionally biased region" description="Pro residues" evidence="1">
    <location>
        <begin position="27"/>
        <end position="40"/>
    </location>
</feature>
<accession>A0A4S4NPL5</accession>
<evidence type="ECO:0000259" key="3">
    <source>
        <dbReference type="Pfam" id="PF02557"/>
    </source>
</evidence>
<dbReference type="AlphaFoldDB" id="A0A4S4NPL5"/>
<evidence type="ECO:0000256" key="2">
    <source>
        <dbReference type="SAM" id="SignalP"/>
    </source>
</evidence>
<evidence type="ECO:0000313" key="4">
    <source>
        <dbReference type="EMBL" id="THH40351.1"/>
    </source>
</evidence>
<dbReference type="GO" id="GO:0006508">
    <property type="term" value="P:proteolysis"/>
    <property type="evidence" value="ECO:0007669"/>
    <property type="project" value="InterPro"/>
</dbReference>
<comment type="caution">
    <text evidence="4">The sequence shown here is derived from an EMBL/GenBank/DDBJ whole genome shotgun (WGS) entry which is preliminary data.</text>
</comment>
<feature type="region of interest" description="Disordered" evidence="1">
    <location>
        <begin position="20"/>
        <end position="47"/>
    </location>
</feature>
<dbReference type="OrthoDB" id="9792074at2"/>
<dbReference type="SUPFAM" id="SSF55166">
    <property type="entry name" value="Hedgehog/DD-peptidase"/>
    <property type="match status" value="1"/>
</dbReference>
<feature type="signal peptide" evidence="2">
    <location>
        <begin position="1"/>
        <end position="24"/>
    </location>
</feature>
<proteinExistence type="predicted"/>
<dbReference type="GO" id="GO:0004180">
    <property type="term" value="F:carboxypeptidase activity"/>
    <property type="evidence" value="ECO:0007669"/>
    <property type="project" value="UniProtKB-KW"/>
</dbReference>
<reference evidence="4 5" key="1">
    <citation type="submission" date="2019-04" db="EMBL/GenBank/DDBJ databases">
        <title>Lewinella litorea sp. nov., isolated from a marine sand.</title>
        <authorList>
            <person name="Yoon J.-H."/>
        </authorList>
    </citation>
    <scope>NUCLEOTIDE SEQUENCE [LARGE SCALE GENOMIC DNA]</scope>
    <source>
        <strain evidence="4 5">HSMS-39</strain>
    </source>
</reference>
<dbReference type="InterPro" id="IPR003709">
    <property type="entry name" value="VanY-like_core_dom"/>
</dbReference>
<dbReference type="Pfam" id="PF02557">
    <property type="entry name" value="VanY"/>
    <property type="match status" value="1"/>
</dbReference>
<feature type="chain" id="PRO_5020988938" evidence="2">
    <location>
        <begin position="25"/>
        <end position="274"/>
    </location>
</feature>
<keyword evidence="2" id="KW-0732">Signal</keyword>
<gene>
    <name evidence="4" type="ORF">E4021_06345</name>
</gene>
<dbReference type="CDD" id="cd14847">
    <property type="entry name" value="DD-carboxypeptidase_like"/>
    <property type="match status" value="1"/>
</dbReference>
<evidence type="ECO:0000313" key="5">
    <source>
        <dbReference type="Proteomes" id="UP000308528"/>
    </source>
</evidence>
<dbReference type="Gene3D" id="3.30.1380.10">
    <property type="match status" value="1"/>
</dbReference>
<keyword evidence="4" id="KW-0378">Hydrolase</keyword>
<dbReference type="Proteomes" id="UP000308528">
    <property type="component" value="Unassembled WGS sequence"/>
</dbReference>
<sequence>MKYLLLTLATISLLSCSPAQPASAAEPAPPATDVPDPAPATAPMESDSIGGIPIYTYLTGQFDPAKHPDFVKVADRYTDGDPYLLHRDTYDAFERMHAAARQHGVNLKIVSATRNFARQKQIWEAKWNGQRLLEGKEKADEVYPDPADRAKAILRYSSMPGTSRHHWGTDIDLNALNNEYFQTGEGKKVYDWLRAHGAEFGFCQPYTAKGAERPNGYEEERWHWSYLPLATRLTDYAATKLRDEDIGGFAGAEAAPRIGVVKNYVLGVNPECKE</sequence>
<name>A0A4S4NPL5_9BACT</name>